<dbReference type="Pfam" id="PF00026">
    <property type="entry name" value="Asp"/>
    <property type="match status" value="1"/>
</dbReference>
<evidence type="ECO:0000256" key="2">
    <source>
        <dbReference type="SAM" id="MobiDB-lite"/>
    </source>
</evidence>
<dbReference type="InterPro" id="IPR034164">
    <property type="entry name" value="Pepsin-like_dom"/>
</dbReference>
<feature type="region of interest" description="Disordered" evidence="2">
    <location>
        <begin position="477"/>
        <end position="508"/>
    </location>
</feature>
<dbReference type="PROSITE" id="PS51767">
    <property type="entry name" value="PEPTIDASE_A1"/>
    <property type="match status" value="1"/>
</dbReference>
<comment type="similarity">
    <text evidence="1">Belongs to the peptidase A1 family.</text>
</comment>
<gene>
    <name evidence="5" type="ORF">LTR24_005074</name>
</gene>
<keyword evidence="3" id="KW-0472">Membrane</keyword>
<feature type="transmembrane region" description="Helical" evidence="3">
    <location>
        <begin position="399"/>
        <end position="421"/>
    </location>
</feature>
<reference evidence="5 6" key="1">
    <citation type="submission" date="2023-08" db="EMBL/GenBank/DDBJ databases">
        <title>Black Yeasts Isolated from many extreme environments.</title>
        <authorList>
            <person name="Coleine C."/>
            <person name="Stajich J.E."/>
            <person name="Selbmann L."/>
        </authorList>
    </citation>
    <scope>NUCLEOTIDE SEQUENCE [LARGE SCALE GENOMIC DNA]</scope>
    <source>
        <strain evidence="5 6">CCFEE 5885</strain>
    </source>
</reference>
<evidence type="ECO:0000313" key="6">
    <source>
        <dbReference type="Proteomes" id="UP001345013"/>
    </source>
</evidence>
<dbReference type="EMBL" id="JAVRRG010000055">
    <property type="protein sequence ID" value="KAK5092612.1"/>
    <property type="molecule type" value="Genomic_DNA"/>
</dbReference>
<feature type="domain" description="Peptidase A1" evidence="4">
    <location>
        <begin position="28"/>
        <end position="366"/>
    </location>
</feature>
<dbReference type="CDD" id="cd05471">
    <property type="entry name" value="pepsin_like"/>
    <property type="match status" value="1"/>
</dbReference>
<name>A0ABR0KAK8_9EURO</name>
<sequence>MSCSSDVKPLQFTFQNVTLTDDGRARSNGIAVQIGTPPQTFSLTPTTLLNNTFVNNIATCESGSNSSCVSVIGGGFDASASSTFDSTTFDAWNGSGEGATDAFLSTSAIYFNDVLNVASQKLPGFPFLIQATDVDIYAGLGLGKNSTFISRLLEAGLAPSRSWSLYPGMYSASKAGSLIIGGYADRFYTGQLYQKNLSDTDFTPSWQITGMEYRTGGTSVDLLPDNTSGPLMGVVDPYYPTLTVPNEVLWKWGNATNGTWSPTDSSHTYSANNVPAGNITVTLANGLRTTIPSAALFDPPAYDNGLLSSARNGSDSTVYSLLQPWEVFGVFDGAGADHVYGAILGIPYAAMVYIIMDLEQEQLSIANANQAAQIVGEATAICGSSSSRGKSSSNHTATVAGGVIGGVVALVLMATLAWILCRRKKRSPEARLPATAAEVEDVVTKDYAPSIHQAELSPESAADNVVRYELKGATNAAVQEMPAEHVTPEMPGSKAQPTELPMNRNRMG</sequence>
<dbReference type="SUPFAM" id="SSF50630">
    <property type="entry name" value="Acid proteases"/>
    <property type="match status" value="1"/>
</dbReference>
<dbReference type="InterPro" id="IPR021109">
    <property type="entry name" value="Peptidase_aspartic_dom_sf"/>
</dbReference>
<dbReference type="InterPro" id="IPR033121">
    <property type="entry name" value="PEPTIDASE_A1"/>
</dbReference>
<dbReference type="Gene3D" id="2.40.70.10">
    <property type="entry name" value="Acid Proteases"/>
    <property type="match status" value="2"/>
</dbReference>
<protein>
    <recommendedName>
        <fullName evidence="4">Peptidase A1 domain-containing protein</fullName>
    </recommendedName>
</protein>
<organism evidence="5 6">
    <name type="scientific">Lithohypha guttulata</name>
    <dbReference type="NCBI Taxonomy" id="1690604"/>
    <lineage>
        <taxon>Eukaryota</taxon>
        <taxon>Fungi</taxon>
        <taxon>Dikarya</taxon>
        <taxon>Ascomycota</taxon>
        <taxon>Pezizomycotina</taxon>
        <taxon>Eurotiomycetes</taxon>
        <taxon>Chaetothyriomycetidae</taxon>
        <taxon>Chaetothyriales</taxon>
        <taxon>Trichomeriaceae</taxon>
        <taxon>Lithohypha</taxon>
    </lineage>
</organism>
<dbReference type="PANTHER" id="PTHR47966">
    <property type="entry name" value="BETA-SITE APP-CLEAVING ENZYME, ISOFORM A-RELATED"/>
    <property type="match status" value="1"/>
</dbReference>
<accession>A0ABR0KAK8</accession>
<dbReference type="PANTHER" id="PTHR47966:SF51">
    <property type="entry name" value="BETA-SITE APP-CLEAVING ENZYME, ISOFORM A-RELATED"/>
    <property type="match status" value="1"/>
</dbReference>
<dbReference type="Proteomes" id="UP001345013">
    <property type="component" value="Unassembled WGS sequence"/>
</dbReference>
<dbReference type="Gene3D" id="1.20.5.510">
    <property type="entry name" value="Single helix bin"/>
    <property type="match status" value="1"/>
</dbReference>
<evidence type="ECO:0000256" key="1">
    <source>
        <dbReference type="ARBA" id="ARBA00007447"/>
    </source>
</evidence>
<evidence type="ECO:0000259" key="4">
    <source>
        <dbReference type="PROSITE" id="PS51767"/>
    </source>
</evidence>
<evidence type="ECO:0000256" key="3">
    <source>
        <dbReference type="SAM" id="Phobius"/>
    </source>
</evidence>
<keyword evidence="3" id="KW-1133">Transmembrane helix</keyword>
<evidence type="ECO:0000313" key="5">
    <source>
        <dbReference type="EMBL" id="KAK5092612.1"/>
    </source>
</evidence>
<proteinExistence type="inferred from homology"/>
<keyword evidence="3" id="KW-0812">Transmembrane</keyword>
<dbReference type="InterPro" id="IPR001461">
    <property type="entry name" value="Aspartic_peptidase_A1"/>
</dbReference>
<keyword evidence="6" id="KW-1185">Reference proteome</keyword>
<comment type="caution">
    <text evidence="5">The sequence shown here is derived from an EMBL/GenBank/DDBJ whole genome shotgun (WGS) entry which is preliminary data.</text>
</comment>